<evidence type="ECO:0000256" key="3">
    <source>
        <dbReference type="ARBA" id="ARBA00005884"/>
    </source>
</evidence>
<dbReference type="Pfam" id="PF21235">
    <property type="entry name" value="UBA_ARI1"/>
    <property type="match status" value="1"/>
</dbReference>
<organism evidence="17">
    <name type="scientific">Chlorella variabilis</name>
    <name type="common">Green alga</name>
    <dbReference type="NCBI Taxonomy" id="554065"/>
    <lineage>
        <taxon>Eukaryota</taxon>
        <taxon>Viridiplantae</taxon>
        <taxon>Chlorophyta</taxon>
        <taxon>core chlorophytes</taxon>
        <taxon>Trebouxiophyceae</taxon>
        <taxon>Chlorellales</taxon>
        <taxon>Chlorellaceae</taxon>
        <taxon>Chlorella clade</taxon>
        <taxon>Chlorella</taxon>
    </lineage>
</organism>
<evidence type="ECO:0000313" key="17">
    <source>
        <dbReference type="Proteomes" id="UP000008141"/>
    </source>
</evidence>
<proteinExistence type="inferred from homology"/>
<dbReference type="OMA" id="DVVECHC"/>
<feature type="region of interest" description="Disordered" evidence="13">
    <location>
        <begin position="1"/>
        <end position="66"/>
    </location>
</feature>
<dbReference type="Gene3D" id="3.30.40.10">
    <property type="entry name" value="Zinc/RING finger domain, C3HC4 (zinc finger)"/>
    <property type="match status" value="1"/>
</dbReference>
<dbReference type="InterPro" id="IPR001841">
    <property type="entry name" value="Znf_RING"/>
</dbReference>
<evidence type="ECO:0000256" key="7">
    <source>
        <dbReference type="ARBA" id="ARBA00022737"/>
    </source>
</evidence>
<evidence type="ECO:0000256" key="12">
    <source>
        <dbReference type="SAM" id="Coils"/>
    </source>
</evidence>
<keyword evidence="10" id="KW-0862">Zinc</keyword>
<dbReference type="InterPro" id="IPR044066">
    <property type="entry name" value="TRIAD_supradom"/>
</dbReference>
<dbReference type="Pfam" id="PF01485">
    <property type="entry name" value="IBR"/>
    <property type="match status" value="1"/>
</dbReference>
<name>E1Z2M1_CHLVA</name>
<dbReference type="PANTHER" id="PTHR11685">
    <property type="entry name" value="RBR FAMILY RING FINGER AND IBR DOMAIN-CONTAINING"/>
    <property type="match status" value="1"/>
</dbReference>
<keyword evidence="12" id="KW-0175">Coiled coil</keyword>
<dbReference type="FunFam" id="3.30.40.10:FF:000019">
    <property type="entry name" value="RBR-type E3 ubiquitin transferase"/>
    <property type="match status" value="1"/>
</dbReference>
<evidence type="ECO:0000256" key="4">
    <source>
        <dbReference type="ARBA" id="ARBA00012251"/>
    </source>
</evidence>
<dbReference type="PROSITE" id="PS50089">
    <property type="entry name" value="ZF_RING_2"/>
    <property type="match status" value="1"/>
</dbReference>
<evidence type="ECO:0000256" key="9">
    <source>
        <dbReference type="ARBA" id="ARBA00022786"/>
    </source>
</evidence>
<keyword evidence="7" id="KW-0677">Repeat</keyword>
<evidence type="ECO:0000259" key="14">
    <source>
        <dbReference type="PROSITE" id="PS50089"/>
    </source>
</evidence>
<dbReference type="GO" id="GO:0016567">
    <property type="term" value="P:protein ubiquitination"/>
    <property type="evidence" value="ECO:0007669"/>
    <property type="project" value="InterPro"/>
</dbReference>
<keyword evidence="17" id="KW-1185">Reference proteome</keyword>
<comment type="catalytic activity">
    <reaction evidence="1">
        <text>[E2 ubiquitin-conjugating enzyme]-S-ubiquitinyl-L-cysteine + [acceptor protein]-L-lysine = [E2 ubiquitin-conjugating enzyme]-L-cysteine + [acceptor protein]-N(6)-ubiquitinyl-L-lysine.</text>
        <dbReference type="EC" id="2.3.2.31"/>
    </reaction>
</comment>
<evidence type="ECO:0000256" key="1">
    <source>
        <dbReference type="ARBA" id="ARBA00001798"/>
    </source>
</evidence>
<keyword evidence="5" id="KW-0808">Transferase</keyword>
<feature type="compositionally biased region" description="Acidic residues" evidence="13">
    <location>
        <begin position="10"/>
        <end position="19"/>
    </location>
</feature>
<dbReference type="SUPFAM" id="SSF57850">
    <property type="entry name" value="RING/U-box"/>
    <property type="match status" value="2"/>
</dbReference>
<dbReference type="InterPro" id="IPR045840">
    <property type="entry name" value="Ariadne"/>
</dbReference>
<dbReference type="InterPro" id="IPR031127">
    <property type="entry name" value="E3_UB_ligase_RBR"/>
</dbReference>
<dbReference type="CDD" id="cd22586">
    <property type="entry name" value="Rcat_RBR_ARI1-like"/>
    <property type="match status" value="1"/>
</dbReference>
<dbReference type="InterPro" id="IPR048962">
    <property type="entry name" value="ARIH1-like_UBL"/>
</dbReference>
<keyword evidence="6" id="KW-0479">Metal-binding</keyword>
<dbReference type="PROSITE" id="PS51873">
    <property type="entry name" value="TRIAD"/>
    <property type="match status" value="1"/>
</dbReference>
<dbReference type="RefSeq" id="XP_005852126.1">
    <property type="nucleotide sequence ID" value="XM_005852064.1"/>
</dbReference>
<dbReference type="eggNOG" id="KOG1815">
    <property type="taxonomic scope" value="Eukaryota"/>
</dbReference>
<feature type="coiled-coil region" evidence="12">
    <location>
        <begin position="338"/>
        <end position="365"/>
    </location>
</feature>
<evidence type="ECO:0000256" key="5">
    <source>
        <dbReference type="ARBA" id="ARBA00022679"/>
    </source>
</evidence>
<gene>
    <name evidence="16" type="ORF">CHLNCDRAFT_133217</name>
</gene>
<feature type="region of interest" description="Disordered" evidence="13">
    <location>
        <begin position="518"/>
        <end position="545"/>
    </location>
</feature>
<dbReference type="InterPro" id="IPR018957">
    <property type="entry name" value="Znf_C3HC4_RING-type"/>
</dbReference>
<dbReference type="Proteomes" id="UP000008141">
    <property type="component" value="Unassembled WGS sequence"/>
</dbReference>
<feature type="domain" description="RING-type" evidence="14">
    <location>
        <begin position="152"/>
        <end position="196"/>
    </location>
</feature>
<dbReference type="SMART" id="SM00647">
    <property type="entry name" value="IBR"/>
    <property type="match status" value="2"/>
</dbReference>
<dbReference type="STRING" id="554065.E1Z2M1"/>
<dbReference type="Pfam" id="PF19422">
    <property type="entry name" value="Ariadne"/>
    <property type="match status" value="1"/>
</dbReference>
<dbReference type="SMART" id="SM00184">
    <property type="entry name" value="RING"/>
    <property type="match status" value="2"/>
</dbReference>
<sequence length="545" mass="60527">MTPPPGGDNDWFEDYDTDMSDASGHPSDQDSPYQSDSDGSGSGRSSSDDDAGDDGFQERTASEGGADQYKRMYTVIDRQNLRRMQDEALSQVQSILGCSTTTARALLIYFSWDAEARSVGREEVYKRAGLVSQAEEAPQSGAAAAAADEVSCGVCMCDVPRQDTTTMDCGHTFCNDCWQEHMRISISEGMSRRLKCMAGSCGVVCNEVKVKQLLKGNKPLLAKYEETLLESYVDDNKRVDCTCGHKFCFACCEVQHSPATCEMYRDWEQRLRDGSETNSWLHANTKPCPKCSKPVEKNGGCNLVLCRCGQAFCWLCGQATGRAHTWTNIEGHSCGAYKEEAEARANEAQRNLKRYLHYLTRYEANLHAIKLEPQLRKGCEARVDRLMEADPASMTNFSWLSDALTQLFLARNYIFAFYMFGQSMFREDFTPQANAINQALFEDKQGQLEAEVERLSQLIENLEFQWPLSLISDSSWQGLPEQRMGIINLAAIIDMRIRKMYEVTGEGAGDVIDLTAAHSDDGRTGRAKGKAPAAAAGRAKRKAGS</sequence>
<dbReference type="GO" id="GO:0008270">
    <property type="term" value="F:zinc ion binding"/>
    <property type="evidence" value="ECO:0007669"/>
    <property type="project" value="UniProtKB-KW"/>
</dbReference>
<dbReference type="AlphaFoldDB" id="E1Z2M1"/>
<dbReference type="EC" id="2.3.2.31" evidence="4"/>
<dbReference type="Pfam" id="PF00097">
    <property type="entry name" value="zf-C3HC4"/>
    <property type="match status" value="1"/>
</dbReference>
<dbReference type="InterPro" id="IPR002867">
    <property type="entry name" value="IBR_dom"/>
</dbReference>
<evidence type="ECO:0000256" key="2">
    <source>
        <dbReference type="ARBA" id="ARBA00003976"/>
    </source>
</evidence>
<keyword evidence="8 11" id="KW-0863">Zinc-finger</keyword>
<dbReference type="EMBL" id="GL433835">
    <property type="protein sequence ID" value="EFN60024.1"/>
    <property type="molecule type" value="Genomic_DNA"/>
</dbReference>
<feature type="domain" description="RING-type" evidence="15">
    <location>
        <begin position="148"/>
        <end position="338"/>
    </location>
</feature>
<dbReference type="OrthoDB" id="10009520at2759"/>
<protein>
    <recommendedName>
        <fullName evidence="4">RBR-type E3 ubiquitin transferase</fullName>
        <ecNumber evidence="4">2.3.2.31</ecNumber>
    </recommendedName>
</protein>
<comment type="similarity">
    <text evidence="3">Belongs to the RBR family. Ariadne subfamily.</text>
</comment>
<evidence type="ECO:0000313" key="16">
    <source>
        <dbReference type="EMBL" id="EFN60024.1"/>
    </source>
</evidence>
<dbReference type="Gene3D" id="1.20.120.1750">
    <property type="match status" value="1"/>
</dbReference>
<evidence type="ECO:0000256" key="6">
    <source>
        <dbReference type="ARBA" id="ARBA00022723"/>
    </source>
</evidence>
<dbReference type="GeneID" id="17359593"/>
<dbReference type="GO" id="GO:0061630">
    <property type="term" value="F:ubiquitin protein ligase activity"/>
    <property type="evidence" value="ECO:0007669"/>
    <property type="project" value="UniProtKB-EC"/>
</dbReference>
<evidence type="ECO:0000259" key="15">
    <source>
        <dbReference type="PROSITE" id="PS51873"/>
    </source>
</evidence>
<reference evidence="16 17" key="1">
    <citation type="journal article" date="2010" name="Plant Cell">
        <title>The Chlorella variabilis NC64A genome reveals adaptation to photosymbiosis, coevolution with viruses, and cryptic sex.</title>
        <authorList>
            <person name="Blanc G."/>
            <person name="Duncan G."/>
            <person name="Agarkova I."/>
            <person name="Borodovsky M."/>
            <person name="Gurnon J."/>
            <person name="Kuo A."/>
            <person name="Lindquist E."/>
            <person name="Lucas S."/>
            <person name="Pangilinan J."/>
            <person name="Polle J."/>
            <person name="Salamov A."/>
            <person name="Terry A."/>
            <person name="Yamada T."/>
            <person name="Dunigan D.D."/>
            <person name="Grigoriev I.V."/>
            <person name="Claverie J.M."/>
            <person name="Van Etten J.L."/>
        </authorList>
    </citation>
    <scope>NUCLEOTIDE SEQUENCE [LARGE SCALE GENOMIC DNA]</scope>
    <source>
        <strain evidence="16 17">NC64A</strain>
    </source>
</reference>
<dbReference type="KEGG" id="cvr:CHLNCDRAFT_133217"/>
<dbReference type="FunCoup" id="E1Z2M1">
    <property type="interactions" value="1659"/>
</dbReference>
<evidence type="ECO:0000256" key="8">
    <source>
        <dbReference type="ARBA" id="ARBA00022771"/>
    </source>
</evidence>
<comment type="function">
    <text evidence="2">Might act as an E3 ubiquitin-protein ligase, or as part of E3 complex, which accepts ubiquitin from specific E2 ubiquitin-conjugating enzymes and then transfers it to substrates.</text>
</comment>
<evidence type="ECO:0000256" key="13">
    <source>
        <dbReference type="SAM" id="MobiDB-lite"/>
    </source>
</evidence>
<evidence type="ECO:0000256" key="11">
    <source>
        <dbReference type="PROSITE-ProRule" id="PRU00175"/>
    </source>
</evidence>
<dbReference type="CDD" id="cd16773">
    <property type="entry name" value="RING-HC_RBR_TRIAD1"/>
    <property type="match status" value="1"/>
</dbReference>
<keyword evidence="9" id="KW-0833">Ubl conjugation pathway</keyword>
<dbReference type="InterPro" id="IPR013083">
    <property type="entry name" value="Znf_RING/FYVE/PHD"/>
</dbReference>
<dbReference type="InParanoid" id="E1Z2M1"/>
<feature type="compositionally biased region" description="Low complexity" evidence="13">
    <location>
        <begin position="29"/>
        <end position="45"/>
    </location>
</feature>
<evidence type="ECO:0000256" key="10">
    <source>
        <dbReference type="ARBA" id="ARBA00022833"/>
    </source>
</evidence>
<accession>E1Z2M1</accession>